<sequence length="185" mass="20417">MLAMRRESDNLNNSNNNAPHNSYTTNNLPDDNNLTHLNYTHPVHNYSTSSSYSGLQTSSRPSTSTLISSSQNQLEEYVDILQVQQLLLENSTASASTSSTINTVSYTASPSSSATTPSTVTKNIQSRPRVNLQKAAEYNQIQGESPNSRRLLFDYPGSPYLYGNYHHPSPSEDLLLWFGGNSSVH</sequence>
<name>A0A1J1IG26_9DIPT</name>
<evidence type="ECO:0000313" key="2">
    <source>
        <dbReference type="EMBL" id="CRK99205.1"/>
    </source>
</evidence>
<feature type="region of interest" description="Disordered" evidence="1">
    <location>
        <begin position="1"/>
        <end position="67"/>
    </location>
</feature>
<dbReference type="Proteomes" id="UP000183832">
    <property type="component" value="Unassembled WGS sequence"/>
</dbReference>
<feature type="compositionally biased region" description="Low complexity" evidence="1">
    <location>
        <begin position="10"/>
        <end position="38"/>
    </location>
</feature>
<evidence type="ECO:0000313" key="3">
    <source>
        <dbReference type="Proteomes" id="UP000183832"/>
    </source>
</evidence>
<reference evidence="2 3" key="1">
    <citation type="submission" date="2015-04" db="EMBL/GenBank/DDBJ databases">
        <authorList>
            <person name="Syromyatnikov M.Y."/>
            <person name="Popov V.N."/>
        </authorList>
    </citation>
    <scope>NUCLEOTIDE SEQUENCE [LARGE SCALE GENOMIC DNA]</scope>
</reference>
<gene>
    <name evidence="2" type="ORF">CLUMA_CG012492</name>
</gene>
<evidence type="ECO:0000256" key="1">
    <source>
        <dbReference type="SAM" id="MobiDB-lite"/>
    </source>
</evidence>
<dbReference type="OrthoDB" id="7791129at2759"/>
<protein>
    <submittedName>
        <fullName evidence="2">CLUMA_CG012492, isoform A</fullName>
    </submittedName>
</protein>
<accession>A0A1J1IG26</accession>
<keyword evidence="3" id="KW-1185">Reference proteome</keyword>
<organism evidence="2 3">
    <name type="scientific">Clunio marinus</name>
    <dbReference type="NCBI Taxonomy" id="568069"/>
    <lineage>
        <taxon>Eukaryota</taxon>
        <taxon>Metazoa</taxon>
        <taxon>Ecdysozoa</taxon>
        <taxon>Arthropoda</taxon>
        <taxon>Hexapoda</taxon>
        <taxon>Insecta</taxon>
        <taxon>Pterygota</taxon>
        <taxon>Neoptera</taxon>
        <taxon>Endopterygota</taxon>
        <taxon>Diptera</taxon>
        <taxon>Nematocera</taxon>
        <taxon>Chironomoidea</taxon>
        <taxon>Chironomidae</taxon>
        <taxon>Clunio</taxon>
    </lineage>
</organism>
<dbReference type="EMBL" id="CVRI01000049">
    <property type="protein sequence ID" value="CRK99205.1"/>
    <property type="molecule type" value="Genomic_DNA"/>
</dbReference>
<feature type="compositionally biased region" description="Low complexity" evidence="1">
    <location>
        <begin position="46"/>
        <end position="67"/>
    </location>
</feature>
<dbReference type="AlphaFoldDB" id="A0A1J1IG26"/>
<dbReference type="STRING" id="568069.A0A1J1IG26"/>
<proteinExistence type="predicted"/>